<organism evidence="1 2">
    <name type="scientific">Ambrosia artemisiifolia</name>
    <name type="common">Common ragweed</name>
    <dbReference type="NCBI Taxonomy" id="4212"/>
    <lineage>
        <taxon>Eukaryota</taxon>
        <taxon>Viridiplantae</taxon>
        <taxon>Streptophyta</taxon>
        <taxon>Embryophyta</taxon>
        <taxon>Tracheophyta</taxon>
        <taxon>Spermatophyta</taxon>
        <taxon>Magnoliopsida</taxon>
        <taxon>eudicotyledons</taxon>
        <taxon>Gunneridae</taxon>
        <taxon>Pentapetalae</taxon>
        <taxon>asterids</taxon>
        <taxon>campanulids</taxon>
        <taxon>Asterales</taxon>
        <taxon>Asteraceae</taxon>
        <taxon>Asteroideae</taxon>
        <taxon>Heliantheae alliance</taxon>
        <taxon>Heliantheae</taxon>
        <taxon>Ambrosia</taxon>
    </lineage>
</organism>
<dbReference type="EMBL" id="JAMZMK010009476">
    <property type="protein sequence ID" value="KAI7735474.1"/>
    <property type="molecule type" value="Genomic_DNA"/>
</dbReference>
<comment type="caution">
    <text evidence="1">The sequence shown here is derived from an EMBL/GenBank/DDBJ whole genome shotgun (WGS) entry which is preliminary data.</text>
</comment>
<feature type="non-terminal residue" evidence="1">
    <location>
        <position position="1"/>
    </location>
</feature>
<evidence type="ECO:0000313" key="1">
    <source>
        <dbReference type="EMBL" id="KAI7735474.1"/>
    </source>
</evidence>
<evidence type="ECO:0000313" key="2">
    <source>
        <dbReference type="Proteomes" id="UP001206925"/>
    </source>
</evidence>
<reference evidence="1" key="1">
    <citation type="submission" date="2022-06" db="EMBL/GenBank/DDBJ databases">
        <title>Uncovering the hologenomic basis of an extraordinary plant invasion.</title>
        <authorList>
            <person name="Bieker V.C."/>
            <person name="Martin M.D."/>
            <person name="Gilbert T."/>
            <person name="Hodgins K."/>
            <person name="Battlay P."/>
            <person name="Petersen B."/>
            <person name="Wilson J."/>
        </authorList>
    </citation>
    <scope>NUCLEOTIDE SEQUENCE</scope>
    <source>
        <strain evidence="1">AA19_3_7</strain>
        <tissue evidence="1">Leaf</tissue>
    </source>
</reference>
<accession>A0AAD5GBK7</accession>
<gene>
    <name evidence="1" type="ORF">M8C21_017832</name>
</gene>
<name>A0AAD5GBK7_AMBAR</name>
<dbReference type="Proteomes" id="UP001206925">
    <property type="component" value="Unassembled WGS sequence"/>
</dbReference>
<keyword evidence="2" id="KW-1185">Reference proteome</keyword>
<proteinExistence type="predicted"/>
<sequence>MEAQNLAQIMMSWYKGSRNLNSELYVPLYEASISGKEDLELQNKIPSLKPKKATAENTEMAKII</sequence>
<protein>
    <submittedName>
        <fullName evidence="1">Uncharacterized protein</fullName>
    </submittedName>
</protein>
<dbReference type="AlphaFoldDB" id="A0AAD5GBK7"/>